<organism evidence="14 15">
    <name type="scientific">Alosa alosa</name>
    <name type="common">allis shad</name>
    <dbReference type="NCBI Taxonomy" id="278164"/>
    <lineage>
        <taxon>Eukaryota</taxon>
        <taxon>Metazoa</taxon>
        <taxon>Chordata</taxon>
        <taxon>Craniata</taxon>
        <taxon>Vertebrata</taxon>
        <taxon>Euteleostomi</taxon>
        <taxon>Actinopterygii</taxon>
        <taxon>Neopterygii</taxon>
        <taxon>Teleostei</taxon>
        <taxon>Clupei</taxon>
        <taxon>Clupeiformes</taxon>
        <taxon>Clupeoidei</taxon>
        <taxon>Clupeidae</taxon>
        <taxon>Alosa</taxon>
    </lineage>
</organism>
<evidence type="ECO:0000256" key="6">
    <source>
        <dbReference type="ARBA" id="ARBA00022833"/>
    </source>
</evidence>
<sequence>MLPPRQLSEGQGGCLPRRNISAKTCNRSFLYEKSYLKHLSKTHGERAEVTYRCGTCQHVFANRSNLKIHEQHVHSEERCYLCDACGKGFKRRKDVRRHQKQVHEGGSQRHMCPTCGKALSSRTALKLHERTHTGYKPFECGECNAKFSQSSALKTHKRIHTGEKPFACDECDAKFTQNHMLLYHKRCHTGERPFMCEICGKNFASKKYLKHHTMLHSGYKPHKCEICERPFAQMNSLHQHMKTHTGERPYQCTECDKNFTQLKLPETPAHPHGREAVHVHTLQPHLHRQVHHASARPDSRQGDAMEELPEGRRKTRSQNTVMAETVTVPALDRPGTVTVASPTLEAALLAGEIQCVTVGETDLTEEAAGDGSGSSIQLDVTGDIREGETTGNMEAMEVTTCVISE</sequence>
<dbReference type="FunFam" id="3.30.160.60:FF:000709">
    <property type="entry name" value="GDNF-inducible zinc finger protein 1"/>
    <property type="match status" value="1"/>
</dbReference>
<feature type="domain" description="C2H2-type" evidence="13">
    <location>
        <begin position="80"/>
        <end position="108"/>
    </location>
</feature>
<keyword evidence="10" id="KW-0539">Nucleus</keyword>
<comment type="subcellular location">
    <subcellularLocation>
        <location evidence="1">Nucleus</location>
    </subcellularLocation>
</comment>
<dbReference type="Pfam" id="PF00096">
    <property type="entry name" value="zf-C2H2"/>
    <property type="match status" value="6"/>
</dbReference>
<dbReference type="SMART" id="SM00355">
    <property type="entry name" value="ZnF_C2H2"/>
    <property type="match status" value="8"/>
</dbReference>
<reference evidence="14" key="1">
    <citation type="submission" date="2020-10" db="EMBL/GenBank/DDBJ databases">
        <title>Chromosome-scale genome assembly of the Allis shad, Alosa alosa.</title>
        <authorList>
            <person name="Margot Z."/>
            <person name="Christophe K."/>
            <person name="Cabau C."/>
            <person name="Louis A."/>
            <person name="Berthelot C."/>
            <person name="Parey E."/>
            <person name="Roest Crollius H."/>
            <person name="Montfort J."/>
            <person name="Robinson-Rechavi M."/>
            <person name="Bucao C."/>
            <person name="Bouchez O."/>
            <person name="Gislard M."/>
            <person name="Lluch J."/>
            <person name="Milhes M."/>
            <person name="Lampietro C."/>
            <person name="Lopez Roques C."/>
            <person name="Donnadieu C."/>
            <person name="Braasch I."/>
            <person name="Desvignes T."/>
            <person name="Postlethwait J."/>
            <person name="Bobe J."/>
            <person name="Guiguen Y."/>
        </authorList>
    </citation>
    <scope>NUCLEOTIDE SEQUENCE</scope>
    <source>
        <strain evidence="14">M-15738</strain>
        <tissue evidence="14">Blood</tissue>
    </source>
</reference>
<gene>
    <name evidence="14" type="ORF">AALO_G00111320</name>
</gene>
<dbReference type="SUPFAM" id="SSF57667">
    <property type="entry name" value="beta-beta-alpha zinc fingers"/>
    <property type="match status" value="5"/>
</dbReference>
<keyword evidence="9" id="KW-0804">Transcription</keyword>
<feature type="region of interest" description="Disordered" evidence="12">
    <location>
        <begin position="290"/>
        <end position="319"/>
    </location>
</feature>
<evidence type="ECO:0000256" key="3">
    <source>
        <dbReference type="ARBA" id="ARBA00022723"/>
    </source>
</evidence>
<evidence type="ECO:0000256" key="9">
    <source>
        <dbReference type="ARBA" id="ARBA00023163"/>
    </source>
</evidence>
<keyword evidence="4" id="KW-0677">Repeat</keyword>
<dbReference type="FunFam" id="3.30.160.60:FF:000322">
    <property type="entry name" value="GDNF-inducible zinc finger protein 1"/>
    <property type="match status" value="1"/>
</dbReference>
<keyword evidence="7" id="KW-0805">Transcription regulation</keyword>
<dbReference type="GO" id="GO:0000122">
    <property type="term" value="P:negative regulation of transcription by RNA polymerase II"/>
    <property type="evidence" value="ECO:0007669"/>
    <property type="project" value="UniProtKB-ARBA"/>
</dbReference>
<dbReference type="GO" id="GO:0003677">
    <property type="term" value="F:DNA binding"/>
    <property type="evidence" value="ECO:0007669"/>
    <property type="project" value="UniProtKB-KW"/>
</dbReference>
<accession>A0AAV6GSJ9</accession>
<keyword evidence="8" id="KW-0238">DNA-binding</keyword>
<feature type="domain" description="C2H2-type" evidence="13">
    <location>
        <begin position="138"/>
        <end position="165"/>
    </location>
</feature>
<comment type="similarity">
    <text evidence="2">Belongs to the krueppel C2H2-type zinc-finger protein family.</text>
</comment>
<dbReference type="PROSITE" id="PS50157">
    <property type="entry name" value="ZINC_FINGER_C2H2_2"/>
    <property type="match status" value="7"/>
</dbReference>
<dbReference type="PANTHER" id="PTHR23235:SF152">
    <property type="entry name" value="SI:DKEY-210J14.3"/>
    <property type="match status" value="1"/>
</dbReference>
<dbReference type="FunFam" id="3.30.160.60:FF:000446">
    <property type="entry name" value="Zinc finger protein"/>
    <property type="match status" value="2"/>
</dbReference>
<dbReference type="Gene3D" id="3.30.160.60">
    <property type="entry name" value="Classic Zinc Finger"/>
    <property type="match status" value="8"/>
</dbReference>
<feature type="domain" description="C2H2-type" evidence="13">
    <location>
        <begin position="194"/>
        <end position="221"/>
    </location>
</feature>
<evidence type="ECO:0000256" key="8">
    <source>
        <dbReference type="ARBA" id="ARBA00023125"/>
    </source>
</evidence>
<dbReference type="GO" id="GO:0008270">
    <property type="term" value="F:zinc ion binding"/>
    <property type="evidence" value="ECO:0007669"/>
    <property type="project" value="UniProtKB-KW"/>
</dbReference>
<evidence type="ECO:0000256" key="11">
    <source>
        <dbReference type="PROSITE-ProRule" id="PRU00042"/>
    </source>
</evidence>
<evidence type="ECO:0000313" key="15">
    <source>
        <dbReference type="Proteomes" id="UP000823561"/>
    </source>
</evidence>
<evidence type="ECO:0000313" key="14">
    <source>
        <dbReference type="EMBL" id="KAG5276917.1"/>
    </source>
</evidence>
<feature type="domain" description="C2H2-type" evidence="13">
    <location>
        <begin position="222"/>
        <end position="249"/>
    </location>
</feature>
<dbReference type="Proteomes" id="UP000823561">
    <property type="component" value="Chromosome 8"/>
</dbReference>
<dbReference type="PANTHER" id="PTHR23235">
    <property type="entry name" value="KRUEPPEL-LIKE TRANSCRIPTION FACTOR"/>
    <property type="match status" value="1"/>
</dbReference>
<dbReference type="InterPro" id="IPR036236">
    <property type="entry name" value="Znf_C2H2_sf"/>
</dbReference>
<evidence type="ECO:0000256" key="10">
    <source>
        <dbReference type="ARBA" id="ARBA00023242"/>
    </source>
</evidence>
<feature type="domain" description="C2H2-type" evidence="13">
    <location>
        <begin position="166"/>
        <end position="193"/>
    </location>
</feature>
<keyword evidence="5 11" id="KW-0863">Zinc-finger</keyword>
<keyword evidence="6" id="KW-0862">Zinc</keyword>
<evidence type="ECO:0000256" key="7">
    <source>
        <dbReference type="ARBA" id="ARBA00023015"/>
    </source>
</evidence>
<dbReference type="InterPro" id="IPR013087">
    <property type="entry name" value="Znf_C2H2_type"/>
</dbReference>
<keyword evidence="3" id="KW-0479">Metal-binding</keyword>
<protein>
    <recommendedName>
        <fullName evidence="13">C2H2-type domain-containing protein</fullName>
    </recommendedName>
</protein>
<evidence type="ECO:0000256" key="5">
    <source>
        <dbReference type="ARBA" id="ARBA00022771"/>
    </source>
</evidence>
<evidence type="ECO:0000256" key="4">
    <source>
        <dbReference type="ARBA" id="ARBA00022737"/>
    </source>
</evidence>
<dbReference type="GO" id="GO:0005634">
    <property type="term" value="C:nucleus"/>
    <property type="evidence" value="ECO:0007669"/>
    <property type="project" value="UniProtKB-SubCell"/>
</dbReference>
<comment type="caution">
    <text evidence="14">The sequence shown here is derived from an EMBL/GenBank/DDBJ whole genome shotgun (WGS) entry which is preliminary data.</text>
</comment>
<feature type="domain" description="C2H2-type" evidence="13">
    <location>
        <begin position="110"/>
        <end position="137"/>
    </location>
</feature>
<name>A0AAV6GSJ9_9TELE</name>
<evidence type="ECO:0000256" key="12">
    <source>
        <dbReference type="SAM" id="MobiDB-lite"/>
    </source>
</evidence>
<evidence type="ECO:0000256" key="1">
    <source>
        <dbReference type="ARBA" id="ARBA00004123"/>
    </source>
</evidence>
<dbReference type="AlphaFoldDB" id="A0AAV6GSJ9"/>
<dbReference type="PROSITE" id="PS00028">
    <property type="entry name" value="ZINC_FINGER_C2H2_1"/>
    <property type="match status" value="7"/>
</dbReference>
<evidence type="ECO:0000259" key="13">
    <source>
        <dbReference type="PROSITE" id="PS50157"/>
    </source>
</evidence>
<feature type="domain" description="C2H2-type" evidence="13">
    <location>
        <begin position="51"/>
        <end position="79"/>
    </location>
</feature>
<dbReference type="EMBL" id="JADWDJ010000008">
    <property type="protein sequence ID" value="KAG5276917.1"/>
    <property type="molecule type" value="Genomic_DNA"/>
</dbReference>
<evidence type="ECO:0000256" key="2">
    <source>
        <dbReference type="ARBA" id="ARBA00006991"/>
    </source>
</evidence>
<proteinExistence type="inferred from homology"/>
<keyword evidence="15" id="KW-1185">Reference proteome</keyword>
<dbReference type="FunFam" id="3.30.160.60:FF:002343">
    <property type="entry name" value="Zinc finger protein 33A"/>
    <property type="match status" value="1"/>
</dbReference>
<dbReference type="FunFam" id="3.30.160.60:FF:001397">
    <property type="entry name" value="Datilografo, isoform A"/>
    <property type="match status" value="1"/>
</dbReference>